<feature type="region of interest" description="Disordered" evidence="1">
    <location>
        <begin position="38"/>
        <end position="92"/>
    </location>
</feature>
<keyword evidence="3" id="KW-1185">Reference proteome</keyword>
<evidence type="ECO:0008006" key="4">
    <source>
        <dbReference type="Google" id="ProtNLM"/>
    </source>
</evidence>
<name>A0ABV0SRH4_9TELE</name>
<accession>A0ABV0SRH4</accession>
<gene>
    <name evidence="2" type="ORF">ILYODFUR_022544</name>
</gene>
<reference evidence="2 3" key="1">
    <citation type="submission" date="2021-06" db="EMBL/GenBank/DDBJ databases">
        <authorList>
            <person name="Palmer J.M."/>
        </authorList>
    </citation>
    <scope>NUCLEOTIDE SEQUENCE [LARGE SCALE GENOMIC DNA]</scope>
    <source>
        <strain evidence="3">if_2019</strain>
        <tissue evidence="2">Muscle</tissue>
    </source>
</reference>
<evidence type="ECO:0000256" key="1">
    <source>
        <dbReference type="SAM" id="MobiDB-lite"/>
    </source>
</evidence>
<comment type="caution">
    <text evidence="2">The sequence shown here is derived from an EMBL/GenBank/DDBJ whole genome shotgun (WGS) entry which is preliminary data.</text>
</comment>
<evidence type="ECO:0000313" key="2">
    <source>
        <dbReference type="EMBL" id="MEQ2222113.1"/>
    </source>
</evidence>
<feature type="compositionally biased region" description="Basic residues" evidence="1">
    <location>
        <begin position="76"/>
        <end position="86"/>
    </location>
</feature>
<dbReference type="Proteomes" id="UP001482620">
    <property type="component" value="Unassembled WGS sequence"/>
</dbReference>
<sequence length="222" mass="24122">MFPPNMDLADEHQASSMDLFTFLSQEAEKTLRRSAGLSVPQSACDGSRLAIPCPGTGPLRRRSSSPPLHSAVKRTSSSRHKKRRRGASPCGLAGEDVVSLPADVRAAASKPASSSATALSARLAAAPPMPSSLAPARCSEPTPDELEQRLRFYARQIKSFRTTCLMYSSPELVERIRQMERDYETAVRQFYCRPPSPTPSHMSSAAAQSTSCRRRLSSCSGH</sequence>
<protein>
    <recommendedName>
        <fullName evidence="4">Akirin 1</fullName>
    </recommendedName>
</protein>
<dbReference type="EMBL" id="JAHRIQ010002495">
    <property type="protein sequence ID" value="MEQ2222113.1"/>
    <property type="molecule type" value="Genomic_DNA"/>
</dbReference>
<evidence type="ECO:0000313" key="3">
    <source>
        <dbReference type="Proteomes" id="UP001482620"/>
    </source>
</evidence>
<proteinExistence type="predicted"/>
<organism evidence="2 3">
    <name type="scientific">Ilyodon furcidens</name>
    <name type="common">goldbreast splitfin</name>
    <dbReference type="NCBI Taxonomy" id="33524"/>
    <lineage>
        <taxon>Eukaryota</taxon>
        <taxon>Metazoa</taxon>
        <taxon>Chordata</taxon>
        <taxon>Craniata</taxon>
        <taxon>Vertebrata</taxon>
        <taxon>Euteleostomi</taxon>
        <taxon>Actinopterygii</taxon>
        <taxon>Neopterygii</taxon>
        <taxon>Teleostei</taxon>
        <taxon>Neoteleostei</taxon>
        <taxon>Acanthomorphata</taxon>
        <taxon>Ovalentaria</taxon>
        <taxon>Atherinomorphae</taxon>
        <taxon>Cyprinodontiformes</taxon>
        <taxon>Goodeidae</taxon>
        <taxon>Ilyodon</taxon>
    </lineage>
</organism>